<sequence length="185" mass="21120">MTSPVEICNRALTKLGDRPILTLSDDNERARACARLYEVSRDAVLRDHPWNFAVQRAELAALEEKPVWGFKSQFELPTDCLRVLWVDGNYPWRIEGRRVLSNFEGALRISYVRRVEDPNVFDSLFQEALAARLALELAEALTQSNSKRQAAGEGYQLALIRARSIDAQENPAEEAECDPWIRARF</sequence>
<protein>
    <submittedName>
        <fullName evidence="1">Uncharacterized protein</fullName>
    </submittedName>
</protein>
<evidence type="ECO:0000313" key="1">
    <source>
        <dbReference type="EMBL" id="MBB3065593.1"/>
    </source>
</evidence>
<dbReference type="RefSeq" id="WP_183416405.1">
    <property type="nucleotide sequence ID" value="NZ_JACHXA010000004.1"/>
</dbReference>
<name>A0A839SXB6_9PROT</name>
<accession>A0A839SXB6</accession>
<evidence type="ECO:0000313" key="2">
    <source>
        <dbReference type="Proteomes" id="UP000581135"/>
    </source>
</evidence>
<proteinExistence type="predicted"/>
<dbReference type="Proteomes" id="UP000581135">
    <property type="component" value="Unassembled WGS sequence"/>
</dbReference>
<gene>
    <name evidence="1" type="ORF">FHR98_001880</name>
</gene>
<dbReference type="AlphaFoldDB" id="A0A839SXB6"/>
<keyword evidence="2" id="KW-1185">Reference proteome</keyword>
<organism evidence="1 2">
    <name type="scientific">Limibacillus halophilus</name>
    <dbReference type="NCBI Taxonomy" id="1579333"/>
    <lineage>
        <taxon>Bacteria</taxon>
        <taxon>Pseudomonadati</taxon>
        <taxon>Pseudomonadota</taxon>
        <taxon>Alphaproteobacteria</taxon>
        <taxon>Rhodospirillales</taxon>
        <taxon>Rhodovibrionaceae</taxon>
        <taxon>Limibacillus</taxon>
    </lineage>
</organism>
<comment type="caution">
    <text evidence="1">The sequence shown here is derived from an EMBL/GenBank/DDBJ whole genome shotgun (WGS) entry which is preliminary data.</text>
</comment>
<dbReference type="EMBL" id="JACHXA010000004">
    <property type="protein sequence ID" value="MBB3065593.1"/>
    <property type="molecule type" value="Genomic_DNA"/>
</dbReference>
<reference evidence="1 2" key="1">
    <citation type="submission" date="2020-08" db="EMBL/GenBank/DDBJ databases">
        <title>Genomic Encyclopedia of Type Strains, Phase III (KMG-III): the genomes of soil and plant-associated and newly described type strains.</title>
        <authorList>
            <person name="Whitman W."/>
        </authorList>
    </citation>
    <scope>NUCLEOTIDE SEQUENCE [LARGE SCALE GENOMIC DNA]</scope>
    <source>
        <strain evidence="1 2">CECT 8803</strain>
    </source>
</reference>